<dbReference type="SUPFAM" id="SSF55048">
    <property type="entry name" value="Probable ACP-binding domain of malonyl-CoA ACP transacylase"/>
    <property type="match status" value="1"/>
</dbReference>
<accession>A0A8D8RYB6</accession>
<evidence type="ECO:0000256" key="1">
    <source>
        <dbReference type="ARBA" id="ARBA00004173"/>
    </source>
</evidence>
<evidence type="ECO:0000256" key="10">
    <source>
        <dbReference type="ARBA" id="ARBA00023160"/>
    </source>
</evidence>
<evidence type="ECO:0000256" key="8">
    <source>
        <dbReference type="ARBA" id="ARBA00023098"/>
    </source>
</evidence>
<evidence type="ECO:0000256" key="2">
    <source>
        <dbReference type="ARBA" id="ARBA00005194"/>
    </source>
</evidence>
<dbReference type="InterPro" id="IPR016036">
    <property type="entry name" value="Malonyl_transacylase_ACP-bd"/>
</dbReference>
<dbReference type="GO" id="GO:0004314">
    <property type="term" value="F:[acyl-carrier-protein] S-malonyltransferase activity"/>
    <property type="evidence" value="ECO:0007669"/>
    <property type="project" value="UniProtKB-EC"/>
</dbReference>
<keyword evidence="4" id="KW-0444">Lipid biosynthesis</keyword>
<evidence type="ECO:0000256" key="12">
    <source>
        <dbReference type="ARBA" id="ARBA00077751"/>
    </source>
</evidence>
<evidence type="ECO:0000256" key="7">
    <source>
        <dbReference type="ARBA" id="ARBA00022946"/>
    </source>
</evidence>
<dbReference type="EMBL" id="HBUF01187149">
    <property type="protein sequence ID" value="CAG6657074.1"/>
    <property type="molecule type" value="Transcribed_RNA"/>
</dbReference>
<dbReference type="SUPFAM" id="SSF52151">
    <property type="entry name" value="FabD/lysophospholipase-like"/>
    <property type="match status" value="1"/>
</dbReference>
<dbReference type="InterPro" id="IPR052760">
    <property type="entry name" value="Mitochondrial_malonyltrans"/>
</dbReference>
<comment type="subcellular location">
    <subcellularLocation>
        <location evidence="1">Mitochondrion</location>
    </subcellularLocation>
</comment>
<dbReference type="EC" id="2.3.1.39" evidence="3"/>
<proteinExistence type="inferred from homology"/>
<dbReference type="EMBL" id="HBUF01373715">
    <property type="protein sequence ID" value="CAG6727332.1"/>
    <property type="molecule type" value="Transcribed_RNA"/>
</dbReference>
<reference evidence="15" key="1">
    <citation type="submission" date="2021-05" db="EMBL/GenBank/DDBJ databases">
        <authorList>
            <person name="Alioto T."/>
            <person name="Alioto T."/>
            <person name="Gomez Garrido J."/>
        </authorList>
    </citation>
    <scope>NUCLEOTIDE SEQUENCE</scope>
</reference>
<sequence>MSLAANFLKHIVWKTNTLIPSSIVKKLNPVNFTCSCRTISSDKYSKDDTAATPEQQSKAKELLENATTYVGEAVESEEDVWASKPYPKHYDPRRDQTRHSLRPKVDPNDTSIIMFPGQGTQFVGMGRDLLKNLPMAKDLFEEASAILKFNLEKICLEGPASELNKTIHAQAAVFVCSVGALEMLREERPAAIENCVATMGFSLGEITALTFSGAFDFETALELIKVRSEAMQLACEIAPGAMATVMYGADSQLNLAMKKAREWCIERGITDPECRIANYLYPHCKVIAGHVEALKYIEENLSTYKLRRLRRLPVSGAFHTNLMSPAVEPFSIALKKAQIKDMIIPVYSNVDGKRYRDTRHIIKQLPKQICKPVCWEQTLHIVYERPQGEHFPRTFECGPGKSLMTILNQVNMKAGQTASKVSC</sequence>
<dbReference type="InterPro" id="IPR016035">
    <property type="entry name" value="Acyl_Trfase/lysoPLipase"/>
</dbReference>
<evidence type="ECO:0000256" key="6">
    <source>
        <dbReference type="ARBA" id="ARBA00022832"/>
    </source>
</evidence>
<feature type="region of interest" description="Disordered" evidence="13">
    <location>
        <begin position="84"/>
        <end position="110"/>
    </location>
</feature>
<keyword evidence="8" id="KW-0443">Lipid metabolism</keyword>
<dbReference type="PANTHER" id="PTHR47170:SF2">
    <property type="entry name" value="MALONYL-COA:ACP TRANSACYLASE (MAT) DOMAIN-CONTAINING PROTEIN"/>
    <property type="match status" value="1"/>
</dbReference>
<evidence type="ECO:0000256" key="11">
    <source>
        <dbReference type="ARBA" id="ARBA00061523"/>
    </source>
</evidence>
<evidence type="ECO:0000256" key="13">
    <source>
        <dbReference type="SAM" id="MobiDB-lite"/>
    </source>
</evidence>
<dbReference type="AlphaFoldDB" id="A0A8D8RYB6"/>
<dbReference type="InterPro" id="IPR014043">
    <property type="entry name" value="Acyl_transferase_dom"/>
</dbReference>
<evidence type="ECO:0000256" key="3">
    <source>
        <dbReference type="ARBA" id="ARBA00013258"/>
    </source>
</evidence>
<evidence type="ECO:0000259" key="14">
    <source>
        <dbReference type="SMART" id="SM00827"/>
    </source>
</evidence>
<dbReference type="UniPathway" id="UPA00094"/>
<dbReference type="EMBL" id="HBUF01030201">
    <property type="protein sequence ID" value="CAG6614398.1"/>
    <property type="molecule type" value="Transcribed_RNA"/>
</dbReference>
<comment type="pathway">
    <text evidence="2">Lipid metabolism; fatty acid biosynthesis.</text>
</comment>
<dbReference type="GO" id="GO:0005739">
    <property type="term" value="C:mitochondrion"/>
    <property type="evidence" value="ECO:0007669"/>
    <property type="project" value="UniProtKB-SubCell"/>
</dbReference>
<keyword evidence="7" id="KW-0809">Transit peptide</keyword>
<evidence type="ECO:0000256" key="4">
    <source>
        <dbReference type="ARBA" id="ARBA00022516"/>
    </source>
</evidence>
<dbReference type="SMART" id="SM00827">
    <property type="entry name" value="PKS_AT"/>
    <property type="match status" value="1"/>
</dbReference>
<dbReference type="GO" id="GO:0006633">
    <property type="term" value="P:fatty acid biosynthetic process"/>
    <property type="evidence" value="ECO:0007669"/>
    <property type="project" value="UniProtKB-UniPathway"/>
</dbReference>
<dbReference type="Gene3D" id="3.30.70.250">
    <property type="entry name" value="Malonyl-CoA ACP transacylase, ACP-binding"/>
    <property type="match status" value="1"/>
</dbReference>
<evidence type="ECO:0000313" key="15">
    <source>
        <dbReference type="EMBL" id="CAG6657074.1"/>
    </source>
</evidence>
<keyword evidence="9" id="KW-0496">Mitochondrion</keyword>
<comment type="similarity">
    <text evidence="11">Belongs to the type II malonyltransferase family.</text>
</comment>
<dbReference type="FunFam" id="3.30.70.250:FF:000005">
    <property type="entry name" value="Malonyl-CoA-acyl carrier protein transacylase, mitochondrial"/>
    <property type="match status" value="1"/>
</dbReference>
<keyword evidence="10" id="KW-0275">Fatty acid biosynthesis</keyword>
<dbReference type="EMBL" id="HBUF01642200">
    <property type="protein sequence ID" value="CAG6785188.1"/>
    <property type="molecule type" value="Transcribed_RNA"/>
</dbReference>
<dbReference type="InterPro" id="IPR001227">
    <property type="entry name" value="Ac_transferase_dom_sf"/>
</dbReference>
<dbReference type="EMBL" id="HBUF01642201">
    <property type="protein sequence ID" value="CAG6785189.1"/>
    <property type="molecule type" value="Transcribed_RNA"/>
</dbReference>
<name>A0A8D8RYB6_9HEMI</name>
<dbReference type="Pfam" id="PF00698">
    <property type="entry name" value="Acyl_transf_1"/>
    <property type="match status" value="1"/>
</dbReference>
<keyword evidence="5" id="KW-0808">Transferase</keyword>
<feature type="compositionally biased region" description="Basic and acidic residues" evidence="13">
    <location>
        <begin position="88"/>
        <end position="107"/>
    </location>
</feature>
<dbReference type="Gene3D" id="3.40.366.10">
    <property type="entry name" value="Malonyl-Coenzyme A Acyl Carrier Protein, domain 2"/>
    <property type="match status" value="1"/>
</dbReference>
<dbReference type="PANTHER" id="PTHR47170">
    <property type="entry name" value="MALONYL-COA ACP TRANSACYLASE, ACP-BINDING"/>
    <property type="match status" value="1"/>
</dbReference>
<evidence type="ECO:0000256" key="5">
    <source>
        <dbReference type="ARBA" id="ARBA00022679"/>
    </source>
</evidence>
<keyword evidence="6" id="KW-0276">Fatty acid metabolism</keyword>
<protein>
    <recommendedName>
        <fullName evidence="3">[acyl-carrier-protein] S-malonyltransferase</fullName>
        <ecNumber evidence="3">2.3.1.39</ecNumber>
    </recommendedName>
    <alternativeName>
        <fullName evidence="12">[Acyl-carrier-protein] malonyltransferase</fullName>
    </alternativeName>
</protein>
<evidence type="ECO:0000256" key="9">
    <source>
        <dbReference type="ARBA" id="ARBA00023128"/>
    </source>
</evidence>
<organism evidence="15">
    <name type="scientific">Cacopsylla melanoneura</name>
    <dbReference type="NCBI Taxonomy" id="428564"/>
    <lineage>
        <taxon>Eukaryota</taxon>
        <taxon>Metazoa</taxon>
        <taxon>Ecdysozoa</taxon>
        <taxon>Arthropoda</taxon>
        <taxon>Hexapoda</taxon>
        <taxon>Insecta</taxon>
        <taxon>Pterygota</taxon>
        <taxon>Neoptera</taxon>
        <taxon>Paraneoptera</taxon>
        <taxon>Hemiptera</taxon>
        <taxon>Sternorrhyncha</taxon>
        <taxon>Psylloidea</taxon>
        <taxon>Psyllidae</taxon>
        <taxon>Psyllinae</taxon>
        <taxon>Cacopsylla</taxon>
    </lineage>
</organism>
<feature type="domain" description="Malonyl-CoA:ACP transacylase (MAT)" evidence="14">
    <location>
        <begin position="114"/>
        <end position="423"/>
    </location>
</feature>